<evidence type="ECO:0000259" key="3">
    <source>
        <dbReference type="PROSITE" id="PS51164"/>
    </source>
</evidence>
<reference evidence="5" key="1">
    <citation type="submission" date="2016-02" db="EMBL/GenBank/DDBJ databases">
        <title>Draft genome sequence of Microdochium bolleyi, a fungal endophyte of beachgrass.</title>
        <authorList>
            <consortium name="DOE Joint Genome Institute"/>
            <person name="David A.S."/>
            <person name="May G."/>
            <person name="Haridas S."/>
            <person name="Lim J."/>
            <person name="Wang M."/>
            <person name="Labutti K."/>
            <person name="Lipzen A."/>
            <person name="Barry K."/>
            <person name="Grigoriev I.V."/>
        </authorList>
    </citation>
    <scope>NUCLEOTIDE SEQUENCE [LARGE SCALE GENOMIC DNA]</scope>
    <source>
        <strain evidence="5">J235TASD1</strain>
    </source>
</reference>
<dbReference type="GO" id="GO:0005576">
    <property type="term" value="C:extracellular region"/>
    <property type="evidence" value="ECO:0007669"/>
    <property type="project" value="InterPro"/>
</dbReference>
<keyword evidence="1 2" id="KW-0732">Signal</keyword>
<dbReference type="InParanoid" id="A0A136JCW9"/>
<evidence type="ECO:0000313" key="5">
    <source>
        <dbReference type="Proteomes" id="UP000070501"/>
    </source>
</evidence>
<dbReference type="SUPFAM" id="SSF57180">
    <property type="entry name" value="Cellulose-binding domain"/>
    <property type="match status" value="1"/>
</dbReference>
<keyword evidence="5" id="KW-1185">Reference proteome</keyword>
<feature type="chain" id="PRO_5007293719" description="CBM1 domain-containing protein" evidence="2">
    <location>
        <begin position="23"/>
        <end position="190"/>
    </location>
</feature>
<evidence type="ECO:0000313" key="4">
    <source>
        <dbReference type="EMBL" id="KXJ94999.1"/>
    </source>
</evidence>
<dbReference type="STRING" id="196109.A0A136JCW9"/>
<feature type="signal peptide" evidence="2">
    <location>
        <begin position="1"/>
        <end position="22"/>
    </location>
</feature>
<dbReference type="GO" id="GO:0030248">
    <property type="term" value="F:cellulose binding"/>
    <property type="evidence" value="ECO:0007669"/>
    <property type="project" value="InterPro"/>
</dbReference>
<feature type="domain" description="CBM1" evidence="3">
    <location>
        <begin position="149"/>
        <end position="184"/>
    </location>
</feature>
<protein>
    <recommendedName>
        <fullName evidence="3">CBM1 domain-containing protein</fullName>
    </recommendedName>
</protein>
<dbReference type="InterPro" id="IPR035971">
    <property type="entry name" value="CBD_sf"/>
</dbReference>
<proteinExistence type="predicted"/>
<dbReference type="GO" id="GO:0005975">
    <property type="term" value="P:carbohydrate metabolic process"/>
    <property type="evidence" value="ECO:0007669"/>
    <property type="project" value="InterPro"/>
</dbReference>
<name>A0A136JCW9_9PEZI</name>
<dbReference type="OrthoDB" id="2119228at2759"/>
<gene>
    <name evidence="4" type="ORF">Micbo1qcDRAFT_181977</name>
</gene>
<dbReference type="Pfam" id="PF00734">
    <property type="entry name" value="CBM_1"/>
    <property type="match status" value="1"/>
</dbReference>
<dbReference type="AlphaFoldDB" id="A0A136JCW9"/>
<dbReference type="Proteomes" id="UP000070501">
    <property type="component" value="Unassembled WGS sequence"/>
</dbReference>
<evidence type="ECO:0000256" key="2">
    <source>
        <dbReference type="SAM" id="SignalP"/>
    </source>
</evidence>
<dbReference type="EMBL" id="KQ964246">
    <property type="protein sequence ID" value="KXJ94999.1"/>
    <property type="molecule type" value="Genomic_DNA"/>
</dbReference>
<dbReference type="SMART" id="SM00236">
    <property type="entry name" value="fCBD"/>
    <property type="match status" value="1"/>
</dbReference>
<dbReference type="InterPro" id="IPR000254">
    <property type="entry name" value="CBD"/>
</dbReference>
<accession>A0A136JCW9</accession>
<dbReference type="PROSITE" id="PS51164">
    <property type="entry name" value="CBM1_2"/>
    <property type="match status" value="1"/>
</dbReference>
<evidence type="ECO:0000256" key="1">
    <source>
        <dbReference type="ARBA" id="ARBA00022729"/>
    </source>
</evidence>
<organism evidence="4 5">
    <name type="scientific">Microdochium bolleyi</name>
    <dbReference type="NCBI Taxonomy" id="196109"/>
    <lineage>
        <taxon>Eukaryota</taxon>
        <taxon>Fungi</taxon>
        <taxon>Dikarya</taxon>
        <taxon>Ascomycota</taxon>
        <taxon>Pezizomycotina</taxon>
        <taxon>Sordariomycetes</taxon>
        <taxon>Xylariomycetidae</taxon>
        <taxon>Xylariales</taxon>
        <taxon>Microdochiaceae</taxon>
        <taxon>Microdochium</taxon>
    </lineage>
</organism>
<sequence>MKGQAIVTASFLLAVLLGDSITEITCWRTLQAYDITRNNIAGQFILSTNKVNIGKRDVNNILSSYTTIINTIRNTNPEAKIFRQYSTSQFPIVIADCSHANSFTNAILESSNGVDHKITQFVKDVRGSGTGTSPTTTGATTAAPAPTGACTALYGQCGPSGFTGPKCCAQGTCKATNEWYSQFGSSNDNI</sequence>